<gene>
    <name evidence="1" type="ORF">AtDm6_2732</name>
</gene>
<evidence type="ECO:0000313" key="1">
    <source>
        <dbReference type="EMBL" id="KGB21577.1"/>
    </source>
</evidence>
<dbReference type="Proteomes" id="UP000029448">
    <property type="component" value="Unassembled WGS sequence"/>
</dbReference>
<protein>
    <submittedName>
        <fullName evidence="1">Uncharacterized protein</fullName>
    </submittedName>
</protein>
<dbReference type="EMBL" id="JOKM01000095">
    <property type="protein sequence ID" value="KGB21577.1"/>
    <property type="molecule type" value="Genomic_DNA"/>
</dbReference>
<dbReference type="RefSeq" id="WP_035381535.1">
    <property type="nucleotide sequence ID" value="NZ_JACAOJ010000023.1"/>
</dbReference>
<name>A0A094YJP8_9PROT</name>
<organism evidence="1 2">
    <name type="scientific">Acetobacter tropicalis</name>
    <dbReference type="NCBI Taxonomy" id="104102"/>
    <lineage>
        <taxon>Bacteria</taxon>
        <taxon>Pseudomonadati</taxon>
        <taxon>Pseudomonadota</taxon>
        <taxon>Alphaproteobacteria</taxon>
        <taxon>Acetobacterales</taxon>
        <taxon>Acetobacteraceae</taxon>
        <taxon>Acetobacter</taxon>
    </lineage>
</organism>
<dbReference type="GeneID" id="89478438"/>
<comment type="caution">
    <text evidence="1">The sequence shown here is derived from an EMBL/GenBank/DDBJ whole genome shotgun (WGS) entry which is preliminary data.</text>
</comment>
<evidence type="ECO:0000313" key="2">
    <source>
        <dbReference type="Proteomes" id="UP000029448"/>
    </source>
</evidence>
<dbReference type="AlphaFoldDB" id="A0A094YJP8"/>
<dbReference type="PATRIC" id="fig|104102.7.peg.2696"/>
<sequence>MSLFRSLLDSKLFSAERRDLTKLASQMLLEDGLLQALQKPMMSPAMTLNGKQFIYQPNHL</sequence>
<keyword evidence="2" id="KW-1185">Reference proteome</keyword>
<accession>A0A094YJP8</accession>
<reference evidence="1 2" key="1">
    <citation type="submission" date="2014-06" db="EMBL/GenBank/DDBJ databases">
        <title>Functional and comparative genomic analyses of the Drosophila gut microbiota identify candidate symbiosis factors.</title>
        <authorList>
            <person name="Newell P.D."/>
            <person name="Chaston J.M."/>
            <person name="Douglas A.E."/>
        </authorList>
    </citation>
    <scope>NUCLEOTIDE SEQUENCE [LARGE SCALE GENOMIC DNA]</scope>
    <source>
        <strain evidence="1 2">DmCS_006</strain>
    </source>
</reference>
<proteinExistence type="predicted"/>